<name>A0A133KCU7_HEYCO</name>
<comment type="caution">
    <text evidence="1">The sequence shown here is derived from an EMBL/GenBank/DDBJ whole genome shotgun (WGS) entry which is preliminary data.</text>
</comment>
<reference evidence="2" key="1">
    <citation type="submission" date="2016-01" db="EMBL/GenBank/DDBJ databases">
        <authorList>
            <person name="Mitreva M."/>
            <person name="Pepin K.H."/>
            <person name="Mihindukulasuriya K.A."/>
            <person name="Fulton R."/>
            <person name="Fronick C."/>
            <person name="O'Laughlin M."/>
            <person name="Miner T."/>
            <person name="Herter B."/>
            <person name="Rosa B.A."/>
            <person name="Cordes M."/>
            <person name="Tomlinson C."/>
            <person name="Wollam A."/>
            <person name="Palsikar V.B."/>
            <person name="Mardis E.R."/>
            <person name="Wilson R.K."/>
        </authorList>
    </citation>
    <scope>NUCLEOTIDE SEQUENCE [LARGE SCALE GENOMIC DNA]</scope>
    <source>
        <strain evidence="2">GED7749B</strain>
    </source>
</reference>
<organism evidence="1 2">
    <name type="scientific">Heyndrickxia coagulans</name>
    <name type="common">Weizmannia coagulans</name>
    <dbReference type="NCBI Taxonomy" id="1398"/>
    <lineage>
        <taxon>Bacteria</taxon>
        <taxon>Bacillati</taxon>
        <taxon>Bacillota</taxon>
        <taxon>Bacilli</taxon>
        <taxon>Bacillales</taxon>
        <taxon>Bacillaceae</taxon>
        <taxon>Heyndrickxia</taxon>
    </lineage>
</organism>
<dbReference type="EMBL" id="LRPN01000171">
    <property type="protein sequence ID" value="KWZ77392.1"/>
    <property type="molecule type" value="Genomic_DNA"/>
</dbReference>
<dbReference type="Proteomes" id="UP000070376">
    <property type="component" value="Unassembled WGS sequence"/>
</dbReference>
<proteinExistence type="predicted"/>
<gene>
    <name evidence="1" type="ORF">HMPREF3213_03269</name>
</gene>
<dbReference type="AlphaFoldDB" id="A0A133KCU7"/>
<sequence length="56" mass="6651">MFPSMKIPPEQPFSYNLTFPNSAVKNKTIKFFRILAFNLHWIRMKSETITRYANAL</sequence>
<protein>
    <submittedName>
        <fullName evidence="1">Uncharacterized protein</fullName>
    </submittedName>
</protein>
<evidence type="ECO:0000313" key="1">
    <source>
        <dbReference type="EMBL" id="KWZ77392.1"/>
    </source>
</evidence>
<accession>A0A133KCU7</accession>
<evidence type="ECO:0000313" key="2">
    <source>
        <dbReference type="Proteomes" id="UP000070376"/>
    </source>
</evidence>